<reference evidence="7" key="1">
    <citation type="journal article" date="2020" name="Plant Biotechnol. J.">
        <title>The pomegranate (Punica granatum L.) draft genome dissects genetic divergence between soft- and hard-seeded cultivars.</title>
        <authorList>
            <person name="Luo X."/>
            <person name="Li H."/>
            <person name="Wu Z."/>
            <person name="Yao W."/>
            <person name="Zhao P."/>
            <person name="Cao D."/>
            <person name="Yu H."/>
            <person name="Li K."/>
            <person name="Poudel K."/>
            <person name="Zhao D."/>
            <person name="Zhang F."/>
            <person name="Xia X."/>
            <person name="Chen L."/>
            <person name="Wang Q."/>
            <person name="Jing D."/>
            <person name="Cao S."/>
        </authorList>
    </citation>
    <scope>NUCLEOTIDE SEQUENCE [LARGE SCALE GENOMIC DNA]</scope>
</reference>
<feature type="transmembrane region" description="Helical" evidence="6">
    <location>
        <begin position="286"/>
        <end position="310"/>
    </location>
</feature>
<dbReference type="PANTHER" id="PTHR31376:SF101">
    <property type="entry name" value="PURINE PERMEASE 19-RELATED"/>
    <property type="match status" value="1"/>
</dbReference>
<keyword evidence="5 6" id="KW-0472">Membrane</keyword>
<sequence>MGEGEHDTGPLQNSVLAMETEEFIPVNDSDDLPQLLAVKGWTWWSLVALNIAFLLIGQAAAVTLGKLYYEKGGKSNWMAALVQTAGFPILLIPLVLFPSTKSLKTAITTYSSDPSVFAVVVMYIVLGILLAGDNMLYSLGLLYLPMSTYSLLTATQLVFSTTLSFFINAQKLTLLICNSVVLLTLSASLVVVQPVGSTDSKKYSKEKHVIGFICTVLASAAYALLLSLMQISFEKLIKRETFSVVLDMQIYTSLVASCVCVVGLFASGEAWGLKNEMEGFKEGKTVYVLGLVGSALAWQVSSVGVVGLIFLVSSLFSNVISMLTLPLAPVAGVLFYGESMTWEKIVAMFLAAMGCSSYIYQQYLDDMNSQAEESEELGSS</sequence>
<protein>
    <recommendedName>
        <fullName evidence="6">Probable purine permease</fullName>
    </recommendedName>
</protein>
<dbReference type="InterPro" id="IPR030182">
    <property type="entry name" value="PUP_plant"/>
</dbReference>
<feature type="transmembrane region" description="Helical" evidence="6">
    <location>
        <begin position="173"/>
        <end position="196"/>
    </location>
</feature>
<evidence type="ECO:0000256" key="6">
    <source>
        <dbReference type="RuleBase" id="RU368015"/>
    </source>
</evidence>
<feature type="transmembrane region" description="Helical" evidence="6">
    <location>
        <begin position="248"/>
        <end position="266"/>
    </location>
</feature>
<dbReference type="GO" id="GO:0005345">
    <property type="term" value="F:purine nucleobase transmembrane transporter activity"/>
    <property type="evidence" value="ECO:0007669"/>
    <property type="project" value="UniProtKB-UniRule"/>
</dbReference>
<evidence type="ECO:0000256" key="3">
    <source>
        <dbReference type="ARBA" id="ARBA00022692"/>
    </source>
</evidence>
<evidence type="ECO:0000256" key="4">
    <source>
        <dbReference type="ARBA" id="ARBA00022989"/>
    </source>
</evidence>
<name>A0A6P8ENA9_PUNGR</name>
<dbReference type="PANTHER" id="PTHR31376">
    <property type="entry name" value="OS09G0467300 PROTEIN-RELATED"/>
    <property type="match status" value="1"/>
</dbReference>
<keyword evidence="3 6" id="KW-0812">Transmembrane</keyword>
<dbReference type="RefSeq" id="XP_031406702.1">
    <property type="nucleotide sequence ID" value="XM_031550842.1"/>
</dbReference>
<accession>A0A6P8ENA9</accession>
<comment type="subcellular location">
    <subcellularLocation>
        <location evidence="6">Membrane</location>
        <topology evidence="6">Multi-pass membrane protein</topology>
    </subcellularLocation>
</comment>
<keyword evidence="2 6" id="KW-0813">Transport</keyword>
<feature type="transmembrane region" description="Helical" evidence="6">
    <location>
        <begin position="116"/>
        <end position="137"/>
    </location>
</feature>
<comment type="similarity">
    <text evidence="1 6">Belongs to the purine permeases (TC 2.A.7.14) family.</text>
</comment>
<dbReference type="RefSeq" id="XP_031406701.1">
    <property type="nucleotide sequence ID" value="XM_031550841.1"/>
</dbReference>
<dbReference type="GO" id="GO:0015211">
    <property type="term" value="F:purine nucleoside transmembrane transporter activity"/>
    <property type="evidence" value="ECO:0007669"/>
    <property type="project" value="UniProtKB-UniRule"/>
</dbReference>
<evidence type="ECO:0000256" key="5">
    <source>
        <dbReference type="ARBA" id="ARBA00023136"/>
    </source>
</evidence>
<proteinExistence type="inferred from homology"/>
<evidence type="ECO:0000256" key="1">
    <source>
        <dbReference type="ARBA" id="ARBA00006213"/>
    </source>
</evidence>
<evidence type="ECO:0000313" key="7">
    <source>
        <dbReference type="Proteomes" id="UP000515151"/>
    </source>
</evidence>
<evidence type="ECO:0000313" key="9">
    <source>
        <dbReference type="RefSeq" id="XP_031406702.1"/>
    </source>
</evidence>
<keyword evidence="4 6" id="KW-1133">Transmembrane helix</keyword>
<dbReference type="Proteomes" id="UP000515151">
    <property type="component" value="Chromosome 7"/>
</dbReference>
<evidence type="ECO:0000256" key="2">
    <source>
        <dbReference type="ARBA" id="ARBA00022448"/>
    </source>
</evidence>
<reference evidence="8 9" key="2">
    <citation type="submission" date="2025-04" db="UniProtKB">
        <authorList>
            <consortium name="RefSeq"/>
        </authorList>
    </citation>
    <scope>IDENTIFICATION</scope>
    <source>
        <tissue evidence="8 9">Leaf</tissue>
    </source>
</reference>
<comment type="caution">
    <text evidence="6">Lacks conserved residue(s) required for the propagation of feature annotation.</text>
</comment>
<feature type="transmembrane region" description="Helical" evidence="6">
    <location>
        <begin position="208"/>
        <end position="228"/>
    </location>
</feature>
<dbReference type="Pfam" id="PF16913">
    <property type="entry name" value="PUNUT"/>
    <property type="match status" value="1"/>
</dbReference>
<feature type="transmembrane region" description="Helical" evidence="6">
    <location>
        <begin position="316"/>
        <end position="336"/>
    </location>
</feature>
<dbReference type="AlphaFoldDB" id="A0A6P8ENA9"/>
<dbReference type="OrthoDB" id="1907510at2759"/>
<evidence type="ECO:0000313" key="8">
    <source>
        <dbReference type="RefSeq" id="XP_031406701.1"/>
    </source>
</evidence>
<feature type="transmembrane region" description="Helical" evidence="6">
    <location>
        <begin position="77"/>
        <end position="96"/>
    </location>
</feature>
<feature type="transmembrane region" description="Helical" evidence="6">
    <location>
        <begin position="41"/>
        <end position="65"/>
    </location>
</feature>
<dbReference type="GO" id="GO:0016020">
    <property type="term" value="C:membrane"/>
    <property type="evidence" value="ECO:0007669"/>
    <property type="project" value="UniProtKB-SubCell"/>
</dbReference>
<keyword evidence="7" id="KW-1185">Reference proteome</keyword>
<gene>
    <name evidence="8 9" type="primary">LOC116215214</name>
</gene>
<dbReference type="GeneID" id="116215214"/>
<organism evidence="7 8">
    <name type="scientific">Punica granatum</name>
    <name type="common">Pomegranate</name>
    <dbReference type="NCBI Taxonomy" id="22663"/>
    <lineage>
        <taxon>Eukaryota</taxon>
        <taxon>Viridiplantae</taxon>
        <taxon>Streptophyta</taxon>
        <taxon>Embryophyta</taxon>
        <taxon>Tracheophyta</taxon>
        <taxon>Spermatophyta</taxon>
        <taxon>Magnoliopsida</taxon>
        <taxon>eudicotyledons</taxon>
        <taxon>Gunneridae</taxon>
        <taxon>Pentapetalae</taxon>
        <taxon>rosids</taxon>
        <taxon>malvids</taxon>
        <taxon>Myrtales</taxon>
        <taxon>Lythraceae</taxon>
        <taxon>Punica</taxon>
    </lineage>
</organism>